<evidence type="ECO:0000313" key="3">
    <source>
        <dbReference type="Proteomes" id="UP000233551"/>
    </source>
</evidence>
<name>A0A2I0I469_PUNGR</name>
<keyword evidence="3" id="KW-1185">Reference proteome</keyword>
<gene>
    <name evidence="2" type="ORF">CRG98_040850</name>
</gene>
<dbReference type="Proteomes" id="UP000233551">
    <property type="component" value="Unassembled WGS sequence"/>
</dbReference>
<dbReference type="EMBL" id="PGOL01004026">
    <property type="protein sequence ID" value="PKI38737.1"/>
    <property type="molecule type" value="Genomic_DNA"/>
</dbReference>
<sequence length="103" mass="11328">MPTPADKPPTVPTLLMARRVTDIKLDPSRWLHLFSCLIPLEKFPAPTFLSATSTPFIPISFSLSFNLFYRSGAPRSSPCNCAVSHSPIPPEKSPWAPPSPQLL</sequence>
<evidence type="ECO:0000313" key="2">
    <source>
        <dbReference type="EMBL" id="PKI38737.1"/>
    </source>
</evidence>
<feature type="region of interest" description="Disordered" evidence="1">
    <location>
        <begin position="74"/>
        <end position="103"/>
    </location>
</feature>
<comment type="caution">
    <text evidence="2">The sequence shown here is derived from an EMBL/GenBank/DDBJ whole genome shotgun (WGS) entry which is preliminary data.</text>
</comment>
<dbReference type="AlphaFoldDB" id="A0A2I0I469"/>
<reference evidence="2 3" key="1">
    <citation type="submission" date="2017-11" db="EMBL/GenBank/DDBJ databases">
        <title>De-novo sequencing of pomegranate (Punica granatum L.) genome.</title>
        <authorList>
            <person name="Akparov Z."/>
            <person name="Amiraslanov A."/>
            <person name="Hajiyeva S."/>
            <person name="Abbasov M."/>
            <person name="Kaur K."/>
            <person name="Hamwieh A."/>
            <person name="Solovyev V."/>
            <person name="Salamov A."/>
            <person name="Braich B."/>
            <person name="Kosarev P."/>
            <person name="Mahmoud A."/>
            <person name="Hajiyev E."/>
            <person name="Babayeva S."/>
            <person name="Izzatullayeva V."/>
            <person name="Mammadov A."/>
            <person name="Mammadov A."/>
            <person name="Sharifova S."/>
            <person name="Ojaghi J."/>
            <person name="Eynullazada K."/>
            <person name="Bayramov B."/>
            <person name="Abdulazimova A."/>
            <person name="Shahmuradov I."/>
        </authorList>
    </citation>
    <scope>NUCLEOTIDE SEQUENCE [LARGE SCALE GENOMIC DNA]</scope>
    <source>
        <strain evidence="3">cv. AG2017</strain>
        <tissue evidence="2">Leaf</tissue>
    </source>
</reference>
<accession>A0A2I0I469</accession>
<protein>
    <submittedName>
        <fullName evidence="2">Uncharacterized protein</fullName>
    </submittedName>
</protein>
<proteinExistence type="predicted"/>
<evidence type="ECO:0000256" key="1">
    <source>
        <dbReference type="SAM" id="MobiDB-lite"/>
    </source>
</evidence>
<feature type="compositionally biased region" description="Pro residues" evidence="1">
    <location>
        <begin position="87"/>
        <end position="103"/>
    </location>
</feature>
<organism evidence="2 3">
    <name type="scientific">Punica granatum</name>
    <name type="common">Pomegranate</name>
    <dbReference type="NCBI Taxonomy" id="22663"/>
    <lineage>
        <taxon>Eukaryota</taxon>
        <taxon>Viridiplantae</taxon>
        <taxon>Streptophyta</taxon>
        <taxon>Embryophyta</taxon>
        <taxon>Tracheophyta</taxon>
        <taxon>Spermatophyta</taxon>
        <taxon>Magnoliopsida</taxon>
        <taxon>eudicotyledons</taxon>
        <taxon>Gunneridae</taxon>
        <taxon>Pentapetalae</taxon>
        <taxon>rosids</taxon>
        <taxon>malvids</taxon>
        <taxon>Myrtales</taxon>
        <taxon>Lythraceae</taxon>
        <taxon>Punica</taxon>
    </lineage>
</organism>